<dbReference type="InterPro" id="IPR004036">
    <property type="entry name" value="Endonuclease-III-like_CS2"/>
</dbReference>
<evidence type="ECO:0000256" key="6">
    <source>
        <dbReference type="ARBA" id="ARBA00022023"/>
    </source>
</evidence>
<evidence type="ECO:0000256" key="13">
    <source>
        <dbReference type="ARBA" id="ARBA00023204"/>
    </source>
</evidence>
<keyword evidence="11" id="KW-0408">Iron</keyword>
<evidence type="ECO:0000256" key="10">
    <source>
        <dbReference type="ARBA" id="ARBA00022801"/>
    </source>
</evidence>
<evidence type="ECO:0000256" key="2">
    <source>
        <dbReference type="ARBA" id="ARBA00001966"/>
    </source>
</evidence>
<keyword evidence="7" id="KW-0004">4Fe-4S</keyword>
<keyword evidence="9" id="KW-0227">DNA damage</keyword>
<evidence type="ECO:0000256" key="8">
    <source>
        <dbReference type="ARBA" id="ARBA00022723"/>
    </source>
</evidence>
<evidence type="ECO:0000256" key="12">
    <source>
        <dbReference type="ARBA" id="ARBA00023014"/>
    </source>
</evidence>
<comment type="caution">
    <text evidence="16">The sequence shown here is derived from an EMBL/GenBank/DDBJ whole genome shotgun (WGS) entry which is preliminary data.</text>
</comment>
<dbReference type="PANTHER" id="PTHR42944">
    <property type="entry name" value="ADENINE DNA GLYCOSYLASE"/>
    <property type="match status" value="1"/>
</dbReference>
<dbReference type="GO" id="GO:0051539">
    <property type="term" value="F:4 iron, 4 sulfur cluster binding"/>
    <property type="evidence" value="ECO:0007669"/>
    <property type="project" value="UniProtKB-KW"/>
</dbReference>
<dbReference type="FunFam" id="1.10.340.30:FF:000002">
    <property type="entry name" value="Adenine DNA glycosylase"/>
    <property type="match status" value="1"/>
</dbReference>
<comment type="catalytic activity">
    <reaction evidence="1">
        <text>Hydrolyzes free adenine bases from 7,8-dihydro-8-oxoguanine:adenine mismatched double-stranded DNA, leaving an apurinic site.</text>
        <dbReference type="EC" id="3.2.2.31"/>
    </reaction>
</comment>
<reference evidence="16" key="1">
    <citation type="journal article" date="2020" name="mSystems">
        <title>Genome- and Community-Level Interaction Insights into Carbon Utilization and Element Cycling Functions of Hydrothermarchaeota in Hydrothermal Sediment.</title>
        <authorList>
            <person name="Zhou Z."/>
            <person name="Liu Y."/>
            <person name="Xu W."/>
            <person name="Pan J."/>
            <person name="Luo Z.H."/>
            <person name="Li M."/>
        </authorList>
    </citation>
    <scope>NUCLEOTIDE SEQUENCE [LARGE SCALE GENOMIC DNA]</scope>
    <source>
        <strain evidence="16">SpSt-508</strain>
    </source>
</reference>
<protein>
    <recommendedName>
        <fullName evidence="6">Adenine DNA glycosylase</fullName>
        <ecNumber evidence="5">3.2.2.31</ecNumber>
    </recommendedName>
</protein>
<accession>A0A7C4QNJ1</accession>
<evidence type="ECO:0000256" key="4">
    <source>
        <dbReference type="ARBA" id="ARBA00008343"/>
    </source>
</evidence>
<dbReference type="PROSITE" id="PS01155">
    <property type="entry name" value="ENDONUCLEASE_III_2"/>
    <property type="match status" value="1"/>
</dbReference>
<keyword evidence="8" id="KW-0479">Metal-binding</keyword>
<dbReference type="SUPFAM" id="SSF48150">
    <property type="entry name" value="DNA-glycosylase"/>
    <property type="match status" value="1"/>
</dbReference>
<comment type="cofactor">
    <cofactor evidence="2">
        <name>[4Fe-4S] cluster</name>
        <dbReference type="ChEBI" id="CHEBI:49883"/>
    </cofactor>
</comment>
<dbReference type="Pfam" id="PF14815">
    <property type="entry name" value="NUDIX_4"/>
    <property type="match status" value="1"/>
</dbReference>
<sequence length="370" mass="41341">MDGHFPSLRQQRSLLRALYRWHLTHARPLPWRGETDPYRIWLREIMLQQTTVAAVIPYLERFLRRFPTVQSLAAAEESDVLRQWEGLGYYRRARNLHRAAQVLVRAHGGQLPSDVATLRQLPGVGRYTAGAIASFAFNAPAPILEANTLRLHTRLLAYEGDPRGAAGQRVLWQWAESLVHAAATLPESSPAAANQALMDLGATVCTATAPDCPACPVQRWCGALRRNLQHELPRSPARRKMTHVVEAAVAVQRSGRFLLRRRRPPERWAGLWDFPRFPLDEVPPVAAALIAGVQAQSGLVIDVGPQIAEFVHFVTRYRITLRCYAATVAAGRVTPALEHAWVRPADFARYPLSTTGRKLARLLLEGRDPG</sequence>
<name>A0A7C4QNJ1_9PLAN</name>
<dbReference type="Gene3D" id="1.10.1670.10">
    <property type="entry name" value="Helix-hairpin-Helix base-excision DNA repair enzymes (C-terminal)"/>
    <property type="match status" value="1"/>
</dbReference>
<keyword evidence="10" id="KW-0378">Hydrolase</keyword>
<dbReference type="InterPro" id="IPR000445">
    <property type="entry name" value="HhH_motif"/>
</dbReference>
<keyword evidence="12" id="KW-0411">Iron-sulfur</keyword>
<organism evidence="16">
    <name type="scientific">Schlesneria paludicola</name>
    <dbReference type="NCBI Taxonomy" id="360056"/>
    <lineage>
        <taxon>Bacteria</taxon>
        <taxon>Pseudomonadati</taxon>
        <taxon>Planctomycetota</taxon>
        <taxon>Planctomycetia</taxon>
        <taxon>Planctomycetales</taxon>
        <taxon>Planctomycetaceae</taxon>
        <taxon>Schlesneria</taxon>
    </lineage>
</organism>
<dbReference type="Gene3D" id="3.90.79.10">
    <property type="entry name" value="Nucleoside Triphosphate Pyrophosphohydrolase"/>
    <property type="match status" value="1"/>
</dbReference>
<comment type="function">
    <text evidence="3">Adenine glycosylase active on G-A mispairs. MutY also corrects error-prone DNA synthesis past GO lesions which are due to the oxidatively damaged form of guanine: 7,8-dihydro-8-oxoguanine (8-oxo-dGTP).</text>
</comment>
<comment type="similarity">
    <text evidence="4">Belongs to the Nth/MutY family.</text>
</comment>
<evidence type="ECO:0000259" key="15">
    <source>
        <dbReference type="SMART" id="SM00478"/>
    </source>
</evidence>
<dbReference type="SUPFAM" id="SSF55811">
    <property type="entry name" value="Nudix"/>
    <property type="match status" value="1"/>
</dbReference>
<dbReference type="Gene3D" id="1.10.340.30">
    <property type="entry name" value="Hypothetical protein, domain 2"/>
    <property type="match status" value="1"/>
</dbReference>
<dbReference type="EMBL" id="DSVQ01000012">
    <property type="protein sequence ID" value="HGT38923.1"/>
    <property type="molecule type" value="Genomic_DNA"/>
</dbReference>
<dbReference type="GO" id="GO:0035485">
    <property type="term" value="F:adenine/guanine mispair binding"/>
    <property type="evidence" value="ECO:0007669"/>
    <property type="project" value="TreeGrafter"/>
</dbReference>
<gene>
    <name evidence="16" type="ORF">ENS64_06620</name>
</gene>
<dbReference type="InterPro" id="IPR044298">
    <property type="entry name" value="MIG/MutY"/>
</dbReference>
<dbReference type="GO" id="GO:0006284">
    <property type="term" value="P:base-excision repair"/>
    <property type="evidence" value="ECO:0007669"/>
    <property type="project" value="InterPro"/>
</dbReference>
<keyword evidence="14" id="KW-0326">Glycosidase</keyword>
<dbReference type="InterPro" id="IPR015797">
    <property type="entry name" value="NUDIX_hydrolase-like_dom_sf"/>
</dbReference>
<evidence type="ECO:0000256" key="9">
    <source>
        <dbReference type="ARBA" id="ARBA00022763"/>
    </source>
</evidence>
<dbReference type="GO" id="GO:0006298">
    <property type="term" value="P:mismatch repair"/>
    <property type="evidence" value="ECO:0007669"/>
    <property type="project" value="TreeGrafter"/>
</dbReference>
<dbReference type="GO" id="GO:0046872">
    <property type="term" value="F:metal ion binding"/>
    <property type="evidence" value="ECO:0007669"/>
    <property type="project" value="UniProtKB-KW"/>
</dbReference>
<dbReference type="PANTHER" id="PTHR42944:SF1">
    <property type="entry name" value="ADENINE DNA GLYCOSYLASE"/>
    <property type="match status" value="1"/>
</dbReference>
<dbReference type="SMART" id="SM00478">
    <property type="entry name" value="ENDO3c"/>
    <property type="match status" value="1"/>
</dbReference>
<dbReference type="Pfam" id="PF00730">
    <property type="entry name" value="HhH-GPD"/>
    <property type="match status" value="1"/>
</dbReference>
<feature type="domain" description="HhH-GPD" evidence="15">
    <location>
        <begin position="46"/>
        <end position="203"/>
    </location>
</feature>
<dbReference type="GO" id="GO:0032357">
    <property type="term" value="F:oxidized purine DNA binding"/>
    <property type="evidence" value="ECO:0007669"/>
    <property type="project" value="TreeGrafter"/>
</dbReference>
<evidence type="ECO:0000256" key="14">
    <source>
        <dbReference type="ARBA" id="ARBA00023295"/>
    </source>
</evidence>
<dbReference type="Pfam" id="PF00633">
    <property type="entry name" value="HHH"/>
    <property type="match status" value="1"/>
</dbReference>
<dbReference type="EC" id="3.2.2.31" evidence="5"/>
<evidence type="ECO:0000256" key="5">
    <source>
        <dbReference type="ARBA" id="ARBA00012045"/>
    </source>
</evidence>
<dbReference type="InterPro" id="IPR023170">
    <property type="entry name" value="HhH_base_excis_C"/>
</dbReference>
<dbReference type="GO" id="GO:0034039">
    <property type="term" value="F:8-oxo-7,8-dihydroguanine DNA N-glycosylase activity"/>
    <property type="evidence" value="ECO:0007669"/>
    <property type="project" value="TreeGrafter"/>
</dbReference>
<dbReference type="CDD" id="cd00056">
    <property type="entry name" value="ENDO3c"/>
    <property type="match status" value="1"/>
</dbReference>
<dbReference type="InterPro" id="IPR003265">
    <property type="entry name" value="HhH-GPD_domain"/>
</dbReference>
<evidence type="ECO:0000313" key="16">
    <source>
        <dbReference type="EMBL" id="HGT38923.1"/>
    </source>
</evidence>
<dbReference type="AlphaFoldDB" id="A0A7C4QNJ1"/>
<dbReference type="GO" id="GO:0000701">
    <property type="term" value="F:purine-specific mismatch base pair DNA N-glycosylase activity"/>
    <property type="evidence" value="ECO:0007669"/>
    <property type="project" value="UniProtKB-EC"/>
</dbReference>
<evidence type="ECO:0000256" key="1">
    <source>
        <dbReference type="ARBA" id="ARBA00000843"/>
    </source>
</evidence>
<evidence type="ECO:0000256" key="7">
    <source>
        <dbReference type="ARBA" id="ARBA00022485"/>
    </source>
</evidence>
<evidence type="ECO:0000256" key="3">
    <source>
        <dbReference type="ARBA" id="ARBA00002933"/>
    </source>
</evidence>
<dbReference type="InterPro" id="IPR011257">
    <property type="entry name" value="DNA_glycosylase"/>
</dbReference>
<dbReference type="InterPro" id="IPR029119">
    <property type="entry name" value="MutY_C"/>
</dbReference>
<proteinExistence type="inferred from homology"/>
<keyword evidence="13" id="KW-0234">DNA repair</keyword>
<evidence type="ECO:0000256" key="11">
    <source>
        <dbReference type="ARBA" id="ARBA00023004"/>
    </source>
</evidence>